<comment type="cofactor">
    <cofactor evidence="1">
        <name>FAD</name>
        <dbReference type="ChEBI" id="CHEBI:57692"/>
    </cofactor>
</comment>
<dbReference type="InterPro" id="IPR051169">
    <property type="entry name" value="NADH-Q_oxidoreductase"/>
</dbReference>
<reference evidence="6 7" key="1">
    <citation type="submission" date="2016-01" db="EMBL/GenBank/DDBJ databases">
        <title>The new phylogeny of the genus Mycobacterium.</title>
        <authorList>
            <person name="Tarcisio F."/>
            <person name="Conor M."/>
            <person name="Antonella G."/>
            <person name="Elisabetta G."/>
            <person name="Giulia F.S."/>
            <person name="Sara T."/>
            <person name="Anna F."/>
            <person name="Clotilde B."/>
            <person name="Roberto B."/>
            <person name="Veronica D.S."/>
            <person name="Fabio R."/>
            <person name="Monica P."/>
            <person name="Olivier J."/>
            <person name="Enrico T."/>
            <person name="Nicola S."/>
        </authorList>
    </citation>
    <scope>NUCLEOTIDE SEQUENCE [LARGE SCALE GENOMIC DNA]</scope>
    <source>
        <strain evidence="6 7">DSM 44179</strain>
    </source>
</reference>
<accession>A0A1X1RKX8</accession>
<evidence type="ECO:0000313" key="6">
    <source>
        <dbReference type="EMBL" id="ORV08466.1"/>
    </source>
</evidence>
<evidence type="ECO:0000256" key="3">
    <source>
        <dbReference type="ARBA" id="ARBA00022630"/>
    </source>
</evidence>
<keyword evidence="5" id="KW-0560">Oxidoreductase</keyword>
<dbReference type="GO" id="GO:0003955">
    <property type="term" value="F:NAD(P)H dehydrogenase (quinone) activity"/>
    <property type="evidence" value="ECO:0007669"/>
    <property type="project" value="TreeGrafter"/>
</dbReference>
<comment type="caution">
    <text evidence="6">The sequence shown here is derived from an EMBL/GenBank/DDBJ whole genome shotgun (WGS) entry which is preliminary data.</text>
</comment>
<dbReference type="Proteomes" id="UP000193484">
    <property type="component" value="Unassembled WGS sequence"/>
</dbReference>
<comment type="similarity">
    <text evidence="2">Belongs to the NADH dehydrogenase family.</text>
</comment>
<dbReference type="EMBL" id="LQOJ01000015">
    <property type="protein sequence ID" value="ORV08466.1"/>
    <property type="molecule type" value="Genomic_DNA"/>
</dbReference>
<dbReference type="GO" id="GO:0019646">
    <property type="term" value="P:aerobic electron transport chain"/>
    <property type="evidence" value="ECO:0007669"/>
    <property type="project" value="TreeGrafter"/>
</dbReference>
<dbReference type="PRINTS" id="PR00368">
    <property type="entry name" value="FADPNR"/>
</dbReference>
<keyword evidence="7" id="KW-1185">Reference proteome</keyword>
<dbReference type="RefSeq" id="WP_085092638.1">
    <property type="nucleotide sequence ID" value="NZ_AP022603.1"/>
</dbReference>
<dbReference type="SUPFAM" id="SSF51905">
    <property type="entry name" value="FAD/NAD(P)-binding domain"/>
    <property type="match status" value="2"/>
</dbReference>
<proteinExistence type="inferred from homology"/>
<evidence type="ECO:0000256" key="1">
    <source>
        <dbReference type="ARBA" id="ARBA00001974"/>
    </source>
</evidence>
<dbReference type="InterPro" id="IPR023753">
    <property type="entry name" value="FAD/NAD-binding_dom"/>
</dbReference>
<dbReference type="PANTHER" id="PTHR42913">
    <property type="entry name" value="APOPTOSIS-INDUCING FACTOR 1"/>
    <property type="match status" value="1"/>
</dbReference>
<sequence length="388" mass="40524">MTVQTSIVVIGGGYAGVLAANRLQPHPGAAVTLVNPRPQFVERIRLHQLAAGNHDAVADYRKLLHPAVTLVVDAAVRIDADATRVTLASGAELRYDYLVYAVGSTAAAPTVPGAAQHAYPLAEYEDSRRLRARLQALRPTDPIVVVGAGLTGVETAAELSEAGRPVTLVGAELTPSLGAGARRQAGKRLGRLGVRIVEGAVSRVGATSVRLADGTEIPSAATVWSAGFATPGLAADSGLPTDELGRLLTDETLTSCGSDRIVGTGDAVAPSAAPLRMSCQAALPLAAQAADTVLARLSGRSPAPINQAYTGQCVSLGRRTGVVQLVYRDDSPRRLWIGGRSAAGIKESICRATLWMLGREARRPGSYPWLRGDARFRAERELAEAGAR</sequence>
<organism evidence="6 7">
    <name type="scientific">Mycolicibacterium fallax</name>
    <name type="common">Mycobacterium fallax</name>
    <dbReference type="NCBI Taxonomy" id="1793"/>
    <lineage>
        <taxon>Bacteria</taxon>
        <taxon>Bacillati</taxon>
        <taxon>Actinomycetota</taxon>
        <taxon>Actinomycetes</taxon>
        <taxon>Mycobacteriales</taxon>
        <taxon>Mycobacteriaceae</taxon>
        <taxon>Mycolicibacterium</taxon>
    </lineage>
</organism>
<dbReference type="Gene3D" id="3.50.50.100">
    <property type="match status" value="1"/>
</dbReference>
<dbReference type="OrthoDB" id="9784880at2"/>
<gene>
    <name evidence="6" type="ORF">AWC04_01940</name>
</gene>
<protein>
    <submittedName>
        <fullName evidence="6">Pyridine nucleotide-disulfide oxidoreductase</fullName>
    </submittedName>
</protein>
<dbReference type="AlphaFoldDB" id="A0A1X1RKX8"/>
<keyword evidence="3" id="KW-0285">Flavoprotein</keyword>
<name>A0A1X1RKX8_MYCFA</name>
<evidence type="ECO:0000313" key="7">
    <source>
        <dbReference type="Proteomes" id="UP000193484"/>
    </source>
</evidence>
<dbReference type="STRING" id="1793.AWC04_01940"/>
<dbReference type="Pfam" id="PF07992">
    <property type="entry name" value="Pyr_redox_2"/>
    <property type="match status" value="1"/>
</dbReference>
<evidence type="ECO:0000256" key="2">
    <source>
        <dbReference type="ARBA" id="ARBA00005272"/>
    </source>
</evidence>
<evidence type="ECO:0000256" key="4">
    <source>
        <dbReference type="ARBA" id="ARBA00022827"/>
    </source>
</evidence>
<dbReference type="InterPro" id="IPR036188">
    <property type="entry name" value="FAD/NAD-bd_sf"/>
</dbReference>
<dbReference type="PANTHER" id="PTHR42913:SF3">
    <property type="entry name" value="64 KDA MITOCHONDRIAL NADH DEHYDROGENASE (EUROFUNG)"/>
    <property type="match status" value="1"/>
</dbReference>
<evidence type="ECO:0000256" key="5">
    <source>
        <dbReference type="ARBA" id="ARBA00023002"/>
    </source>
</evidence>
<keyword evidence="4" id="KW-0274">FAD</keyword>